<sequence length="290" mass="31075">MKTFNINISKLLFVGMACMLFIVTSCKKGDIGPEGPGGSQGEQGIKGADGSSILSGTNVPAASLGKLGDYYFRTSTGDLYGPKVAAGWGTPTKIKGADGKNGTNGKNGSQFLSGIAIPAANLGSVGDFYFNTSQMILYGPKSAAGWGIGTNLKAEARVMYSGWQYAVRFKDSIMDNTTMHIAHIYSPHITPSVESSAVVLVYLDYGGGVFPLPYTSRPLGRISTISYKLKAREIVITRLAYDGGAIIPLSSLIRYRFMIIPSNFYVGMTRRGVDFKDPLAVDQAIKEFQK</sequence>
<dbReference type="PROSITE" id="PS51257">
    <property type="entry name" value="PROKAR_LIPOPROTEIN"/>
    <property type="match status" value="1"/>
</dbReference>
<organism evidence="1 2">
    <name type="scientific">Sphingobacterium micropteri</name>
    <dbReference type="NCBI Taxonomy" id="2763501"/>
    <lineage>
        <taxon>Bacteria</taxon>
        <taxon>Pseudomonadati</taxon>
        <taxon>Bacteroidota</taxon>
        <taxon>Sphingobacteriia</taxon>
        <taxon>Sphingobacteriales</taxon>
        <taxon>Sphingobacteriaceae</taxon>
        <taxon>Sphingobacterium</taxon>
    </lineage>
</organism>
<gene>
    <name evidence="1" type="ORF">H8B06_13480</name>
</gene>
<accession>A0ABR7YRN8</accession>
<evidence type="ECO:0008006" key="3">
    <source>
        <dbReference type="Google" id="ProtNLM"/>
    </source>
</evidence>
<protein>
    <recommendedName>
        <fullName evidence="3">Collagen-like protein</fullName>
    </recommendedName>
</protein>
<dbReference type="RefSeq" id="WP_190994795.1">
    <property type="nucleotide sequence ID" value="NZ_JACOIK010000009.1"/>
</dbReference>
<dbReference type="Proteomes" id="UP000602759">
    <property type="component" value="Unassembled WGS sequence"/>
</dbReference>
<proteinExistence type="predicted"/>
<name>A0ABR7YRN8_9SPHI</name>
<keyword evidence="2" id="KW-1185">Reference proteome</keyword>
<comment type="caution">
    <text evidence="1">The sequence shown here is derived from an EMBL/GenBank/DDBJ whole genome shotgun (WGS) entry which is preliminary data.</text>
</comment>
<evidence type="ECO:0000313" key="2">
    <source>
        <dbReference type="Proteomes" id="UP000602759"/>
    </source>
</evidence>
<evidence type="ECO:0000313" key="1">
    <source>
        <dbReference type="EMBL" id="MBD1433843.1"/>
    </source>
</evidence>
<dbReference type="EMBL" id="JACOIK010000009">
    <property type="protein sequence ID" value="MBD1433843.1"/>
    <property type="molecule type" value="Genomic_DNA"/>
</dbReference>
<reference evidence="1 2" key="1">
    <citation type="submission" date="2020-08" db="EMBL/GenBank/DDBJ databases">
        <title>Sphingobacterium sp. DN00404 isolated from aquaculture water.</title>
        <authorList>
            <person name="Zhang M."/>
        </authorList>
    </citation>
    <scope>NUCLEOTIDE SEQUENCE [LARGE SCALE GENOMIC DNA]</scope>
    <source>
        <strain evidence="1 2">DN00404</strain>
    </source>
</reference>